<dbReference type="Proteomes" id="UP000077266">
    <property type="component" value="Unassembled WGS sequence"/>
</dbReference>
<feature type="transmembrane region" description="Helical" evidence="1">
    <location>
        <begin position="217"/>
        <end position="237"/>
    </location>
</feature>
<evidence type="ECO:0000256" key="1">
    <source>
        <dbReference type="SAM" id="Phobius"/>
    </source>
</evidence>
<organism evidence="3 4">
    <name type="scientific">Exidia glandulosa HHB12029</name>
    <dbReference type="NCBI Taxonomy" id="1314781"/>
    <lineage>
        <taxon>Eukaryota</taxon>
        <taxon>Fungi</taxon>
        <taxon>Dikarya</taxon>
        <taxon>Basidiomycota</taxon>
        <taxon>Agaricomycotina</taxon>
        <taxon>Agaricomycetes</taxon>
        <taxon>Auriculariales</taxon>
        <taxon>Exidiaceae</taxon>
        <taxon>Exidia</taxon>
    </lineage>
</organism>
<feature type="transmembrane region" description="Helical" evidence="1">
    <location>
        <begin position="165"/>
        <end position="189"/>
    </location>
</feature>
<keyword evidence="4" id="KW-1185">Reference proteome</keyword>
<protein>
    <recommendedName>
        <fullName evidence="2">DUF6533 domain-containing protein</fullName>
    </recommendedName>
</protein>
<evidence type="ECO:0000313" key="4">
    <source>
        <dbReference type="Proteomes" id="UP000077266"/>
    </source>
</evidence>
<accession>A0A165Q9M6</accession>
<keyword evidence="1" id="KW-0812">Transmembrane</keyword>
<sequence length="327" mass="36765">MATVLLALEDALNDLRITNYTQVAGLAALYWDWILTAEQEFLYFWTGKWSLLRVLFFLNRYMPVISQTVNVAASVVEPPSDLFCAFFLKGWIPWSGCVAITIVHAIIIFRIYGLWGSRRDIIVPLIPFFILCAAASYGVMGWSVARIHVTSQPAQGVKMCANTNNAPILFAVWIPVLAFDGVAFVLATYKAVRQMRSELESGGLGHDLTRIMLRDNLLYFGFVLASYISNAMLWRFGKISLREVIYGPSIAIVSILGSRMLLHLRERNASENDARSSLAFTDTSIEWIPMSEIGRTISNLPPRQGVDLETAQEDTQLSEVQHLDIEY</sequence>
<feature type="transmembrane region" description="Helical" evidence="1">
    <location>
        <begin position="121"/>
        <end position="145"/>
    </location>
</feature>
<dbReference type="InParanoid" id="A0A165Q9M6"/>
<keyword evidence="1" id="KW-1133">Transmembrane helix</keyword>
<feature type="transmembrane region" description="Helical" evidence="1">
    <location>
        <begin position="91"/>
        <end position="109"/>
    </location>
</feature>
<reference evidence="3 4" key="1">
    <citation type="journal article" date="2016" name="Mol. Biol. Evol.">
        <title>Comparative Genomics of Early-Diverging Mushroom-Forming Fungi Provides Insights into the Origins of Lignocellulose Decay Capabilities.</title>
        <authorList>
            <person name="Nagy L.G."/>
            <person name="Riley R."/>
            <person name="Tritt A."/>
            <person name="Adam C."/>
            <person name="Daum C."/>
            <person name="Floudas D."/>
            <person name="Sun H."/>
            <person name="Yadav J.S."/>
            <person name="Pangilinan J."/>
            <person name="Larsson K.H."/>
            <person name="Matsuura K."/>
            <person name="Barry K."/>
            <person name="Labutti K."/>
            <person name="Kuo R."/>
            <person name="Ohm R.A."/>
            <person name="Bhattacharya S.S."/>
            <person name="Shirouzu T."/>
            <person name="Yoshinaga Y."/>
            <person name="Martin F.M."/>
            <person name="Grigoriev I.V."/>
            <person name="Hibbett D.S."/>
        </authorList>
    </citation>
    <scope>NUCLEOTIDE SEQUENCE [LARGE SCALE GENOMIC DNA]</scope>
    <source>
        <strain evidence="3 4">HHB12029</strain>
    </source>
</reference>
<dbReference type="AlphaFoldDB" id="A0A165Q9M6"/>
<dbReference type="EMBL" id="KV425884">
    <property type="protein sequence ID" value="KZW03291.1"/>
    <property type="molecule type" value="Genomic_DNA"/>
</dbReference>
<feature type="transmembrane region" description="Helical" evidence="1">
    <location>
        <begin position="243"/>
        <end position="262"/>
    </location>
</feature>
<keyword evidence="1" id="KW-0472">Membrane</keyword>
<gene>
    <name evidence="3" type="ORF">EXIGLDRAFT_725743</name>
</gene>
<evidence type="ECO:0000313" key="3">
    <source>
        <dbReference type="EMBL" id="KZW03291.1"/>
    </source>
</evidence>
<feature type="domain" description="DUF6533" evidence="2">
    <location>
        <begin position="20"/>
        <end position="65"/>
    </location>
</feature>
<dbReference type="Pfam" id="PF20151">
    <property type="entry name" value="DUF6533"/>
    <property type="match status" value="1"/>
</dbReference>
<evidence type="ECO:0000259" key="2">
    <source>
        <dbReference type="Pfam" id="PF20151"/>
    </source>
</evidence>
<proteinExistence type="predicted"/>
<dbReference type="InterPro" id="IPR045340">
    <property type="entry name" value="DUF6533"/>
</dbReference>
<name>A0A165Q9M6_EXIGL</name>
<dbReference type="OrthoDB" id="3349377at2759"/>